<proteinExistence type="predicted"/>
<accession>A0A8S3KC87</accession>
<dbReference type="EMBL" id="CAJOBJ010377110">
    <property type="protein sequence ID" value="CAF5225964.1"/>
    <property type="molecule type" value="Genomic_DNA"/>
</dbReference>
<protein>
    <submittedName>
        <fullName evidence="1">Uncharacterized protein</fullName>
    </submittedName>
</protein>
<sequence length="136" mass="16218">CYSISEKLIQDFSIDIKNLLQRLYAKKLSRKLYIRAKRERKLIINIRRYLRQNQQVTLRRTDKSRVFHLGDANDYQSKVHQYMQETEAYEQITSGISPLASNLEQVISLLNRLYNAQKPLITKKAIRRNVSKIRSY</sequence>
<organism evidence="1 2">
    <name type="scientific">Rotaria magnacalcarata</name>
    <dbReference type="NCBI Taxonomy" id="392030"/>
    <lineage>
        <taxon>Eukaryota</taxon>
        <taxon>Metazoa</taxon>
        <taxon>Spiralia</taxon>
        <taxon>Gnathifera</taxon>
        <taxon>Rotifera</taxon>
        <taxon>Eurotatoria</taxon>
        <taxon>Bdelloidea</taxon>
        <taxon>Philodinida</taxon>
        <taxon>Philodinidae</taxon>
        <taxon>Rotaria</taxon>
    </lineage>
</organism>
<feature type="non-terminal residue" evidence="1">
    <location>
        <position position="1"/>
    </location>
</feature>
<evidence type="ECO:0000313" key="2">
    <source>
        <dbReference type="Proteomes" id="UP000681720"/>
    </source>
</evidence>
<dbReference type="AlphaFoldDB" id="A0A8S3KC87"/>
<name>A0A8S3KC87_9BILA</name>
<reference evidence="1" key="1">
    <citation type="submission" date="2021-02" db="EMBL/GenBank/DDBJ databases">
        <authorList>
            <person name="Nowell W R."/>
        </authorList>
    </citation>
    <scope>NUCLEOTIDE SEQUENCE</scope>
</reference>
<dbReference type="Proteomes" id="UP000681720">
    <property type="component" value="Unassembled WGS sequence"/>
</dbReference>
<evidence type="ECO:0000313" key="1">
    <source>
        <dbReference type="EMBL" id="CAF5225964.1"/>
    </source>
</evidence>
<gene>
    <name evidence="1" type="ORF">GIL414_LOCUS86865</name>
</gene>
<comment type="caution">
    <text evidence="1">The sequence shown here is derived from an EMBL/GenBank/DDBJ whole genome shotgun (WGS) entry which is preliminary data.</text>
</comment>